<evidence type="ECO:0000256" key="3">
    <source>
        <dbReference type="ARBA" id="ARBA00022912"/>
    </source>
</evidence>
<dbReference type="Proteomes" id="UP001153404">
    <property type="component" value="Unassembled WGS sequence"/>
</dbReference>
<dbReference type="SUPFAM" id="SSF89550">
    <property type="entry name" value="PHP domain-like"/>
    <property type="match status" value="1"/>
</dbReference>
<keyword evidence="3 5" id="KW-0904">Protein phosphatase</keyword>
<comment type="caution">
    <text evidence="6">The sequence shown here is derived from an EMBL/GenBank/DDBJ whole genome shotgun (WGS) entry which is preliminary data.</text>
</comment>
<reference evidence="6" key="1">
    <citation type="submission" date="2022-10" db="EMBL/GenBank/DDBJ databases">
        <title>Comparative genomic analysis of Cohnella hashimotonis sp. nov., isolated from the International Space Station.</title>
        <authorList>
            <person name="Simpson A."/>
            <person name="Venkateswaran K."/>
        </authorList>
    </citation>
    <scope>NUCLEOTIDE SEQUENCE</scope>
    <source>
        <strain evidence="6">DSM 28161</strain>
    </source>
</reference>
<dbReference type="InterPro" id="IPR016195">
    <property type="entry name" value="Pol/histidinol_Pase-like"/>
</dbReference>
<comment type="similarity">
    <text evidence="1 5">Belongs to the metallo-dependent hydrolases superfamily. CpsB/CapC family.</text>
</comment>
<dbReference type="EMBL" id="JAPDIA010000007">
    <property type="protein sequence ID" value="MDG0811827.1"/>
    <property type="molecule type" value="Genomic_DNA"/>
</dbReference>
<keyword evidence="2 5" id="KW-0378">Hydrolase</keyword>
<evidence type="ECO:0000256" key="1">
    <source>
        <dbReference type="ARBA" id="ARBA00005750"/>
    </source>
</evidence>
<dbReference type="GO" id="GO:0030145">
    <property type="term" value="F:manganese ion binding"/>
    <property type="evidence" value="ECO:0007669"/>
    <property type="project" value="UniProtKB-UniRule"/>
</dbReference>
<dbReference type="GO" id="GO:0004725">
    <property type="term" value="F:protein tyrosine phosphatase activity"/>
    <property type="evidence" value="ECO:0007669"/>
    <property type="project" value="UniProtKB-UniRule"/>
</dbReference>
<name>A0A9X4QVU3_9BACL</name>
<protein>
    <recommendedName>
        <fullName evidence="5">Tyrosine-protein phosphatase</fullName>
        <ecNumber evidence="5">3.1.3.48</ecNumber>
    </recommendedName>
</protein>
<evidence type="ECO:0000256" key="2">
    <source>
        <dbReference type="ARBA" id="ARBA00022801"/>
    </source>
</evidence>
<dbReference type="AlphaFoldDB" id="A0A9X4QVU3"/>
<dbReference type="PANTHER" id="PTHR39181">
    <property type="entry name" value="TYROSINE-PROTEIN PHOSPHATASE YWQE"/>
    <property type="match status" value="1"/>
</dbReference>
<organism evidence="6 7">
    <name type="scientific">Cohnella rhizosphaerae</name>
    <dbReference type="NCBI Taxonomy" id="1457232"/>
    <lineage>
        <taxon>Bacteria</taxon>
        <taxon>Bacillati</taxon>
        <taxon>Bacillota</taxon>
        <taxon>Bacilli</taxon>
        <taxon>Bacillales</taxon>
        <taxon>Paenibacillaceae</taxon>
        <taxon>Cohnella</taxon>
    </lineage>
</organism>
<dbReference type="Pfam" id="PF19567">
    <property type="entry name" value="CpsB_CapC"/>
    <property type="match status" value="1"/>
</dbReference>
<evidence type="ECO:0000256" key="5">
    <source>
        <dbReference type="PIRNR" id="PIRNR016557"/>
    </source>
</evidence>
<dbReference type="PANTHER" id="PTHR39181:SF1">
    <property type="entry name" value="TYROSINE-PROTEIN PHOSPHATASE YWQE"/>
    <property type="match status" value="1"/>
</dbReference>
<accession>A0A9X4QVU3</accession>
<dbReference type="InterPro" id="IPR016667">
    <property type="entry name" value="Caps_polysacc_synth_CpsB/CapC"/>
</dbReference>
<proteinExistence type="inferred from homology"/>
<dbReference type="Gene3D" id="3.20.20.140">
    <property type="entry name" value="Metal-dependent hydrolases"/>
    <property type="match status" value="1"/>
</dbReference>
<dbReference type="EC" id="3.1.3.48" evidence="5"/>
<evidence type="ECO:0000256" key="4">
    <source>
        <dbReference type="ARBA" id="ARBA00051722"/>
    </source>
</evidence>
<sequence length="220" mass="24077">MIDIHSHILPSLDDGAQDWRDALELARAAEAEGIGTIIATPHHANGVYTNEARDVKSAVAAMNERLSEEGIALKVASGQEIRIHDDLLEAWTRGELLTLAGSRYVLIELPSSRIPRSTLDLLHELRMMNLSPIIAHPERNAEIASQHDRLAELVAAGAFGQVTTHSLLGGFGKRIQQTSWQLCRQGLIHIVSSDAHHVSKRGFLLGGELSRGQSTSRRKV</sequence>
<dbReference type="RefSeq" id="WP_277534668.1">
    <property type="nucleotide sequence ID" value="NZ_JAPDIA010000007.1"/>
</dbReference>
<dbReference type="PIRSF" id="PIRSF016557">
    <property type="entry name" value="Caps_synth_CpsB"/>
    <property type="match status" value="1"/>
</dbReference>
<evidence type="ECO:0000313" key="7">
    <source>
        <dbReference type="Proteomes" id="UP001153404"/>
    </source>
</evidence>
<comment type="catalytic activity">
    <reaction evidence="4 5">
        <text>O-phospho-L-tyrosyl-[protein] + H2O = L-tyrosyl-[protein] + phosphate</text>
        <dbReference type="Rhea" id="RHEA:10684"/>
        <dbReference type="Rhea" id="RHEA-COMP:10136"/>
        <dbReference type="Rhea" id="RHEA-COMP:20101"/>
        <dbReference type="ChEBI" id="CHEBI:15377"/>
        <dbReference type="ChEBI" id="CHEBI:43474"/>
        <dbReference type="ChEBI" id="CHEBI:46858"/>
        <dbReference type="ChEBI" id="CHEBI:61978"/>
        <dbReference type="EC" id="3.1.3.48"/>
    </reaction>
</comment>
<evidence type="ECO:0000313" key="6">
    <source>
        <dbReference type="EMBL" id="MDG0811827.1"/>
    </source>
</evidence>
<gene>
    <name evidence="6" type="ORF">OMP40_22475</name>
</gene>
<keyword evidence="7" id="KW-1185">Reference proteome</keyword>